<keyword evidence="8" id="KW-1185">Reference proteome</keyword>
<evidence type="ECO:0000256" key="4">
    <source>
        <dbReference type="ARBA" id="ARBA00022691"/>
    </source>
</evidence>
<dbReference type="Pfam" id="PF01728">
    <property type="entry name" value="FtsJ"/>
    <property type="match status" value="1"/>
</dbReference>
<proteinExistence type="inferred from homology"/>
<sequence length="264" mass="29073">MTGKDEYYNRAKQQGYRARSAFKLAQLDDRADLLDRGDTVVDLGAAPGGWTQVAAERVSHEGTVVGVDRQRIDELDEADATVEYVRGDITEERTRDEIREVLGGDDERPVDVVVSDMAPNMTGDYDLDHARSVHLVRQALDVAEDVLSSGGDFVAKVFDGRDLDDLEADIDEAFEYVRQMRPDASRDESSELYLVARNRLTAPVRAGDELEVDVVDTGSEGDGIARIDGFTVFVSGAEKGETVHVEIEDVKPRFAFAAVTEEDA</sequence>
<dbReference type="EC" id="2.1.1.166" evidence="5"/>
<feature type="active site" description="Proton acceptor" evidence="5">
    <location>
        <position position="156"/>
    </location>
</feature>
<evidence type="ECO:0000313" key="8">
    <source>
        <dbReference type="Proteomes" id="UP000198856"/>
    </source>
</evidence>
<organism evidence="7 8">
    <name type="scientific">Halovenus aranensis</name>
    <dbReference type="NCBI Taxonomy" id="890420"/>
    <lineage>
        <taxon>Archaea</taxon>
        <taxon>Methanobacteriati</taxon>
        <taxon>Methanobacteriota</taxon>
        <taxon>Stenosarchaea group</taxon>
        <taxon>Halobacteria</taxon>
        <taxon>Halobacteriales</taxon>
        <taxon>Haloarculaceae</taxon>
        <taxon>Halovenus</taxon>
    </lineage>
</organism>
<comment type="function">
    <text evidence="5">Specifically methylates the uridine in position 2552 of 23S rRNA at the 2'-O position of the ribose in the fully assembled 50S ribosomal subunit.</text>
</comment>
<evidence type="ECO:0000256" key="1">
    <source>
        <dbReference type="ARBA" id="ARBA00022552"/>
    </source>
</evidence>
<protein>
    <recommendedName>
        <fullName evidence="5">Ribosomal RNA large subunit methyltransferase E</fullName>
        <ecNumber evidence="5">2.1.1.166</ecNumber>
    </recommendedName>
    <alternativeName>
        <fullName evidence="5">23S rRNA Um2552 methyltransferase</fullName>
    </alternativeName>
    <alternativeName>
        <fullName evidence="5">rRNA (uridine-2'-O-)-methyltransferase</fullName>
    </alternativeName>
</protein>
<evidence type="ECO:0000256" key="5">
    <source>
        <dbReference type="HAMAP-Rule" id="MF_01547"/>
    </source>
</evidence>
<dbReference type="SUPFAM" id="SSF50249">
    <property type="entry name" value="Nucleic acid-binding proteins"/>
    <property type="match status" value="1"/>
</dbReference>
<dbReference type="Proteomes" id="UP000198856">
    <property type="component" value="Unassembled WGS sequence"/>
</dbReference>
<feature type="binding site" evidence="5">
    <location>
        <position position="116"/>
    </location>
    <ligand>
        <name>S-adenosyl-L-methionine</name>
        <dbReference type="ChEBI" id="CHEBI:59789"/>
    </ligand>
</feature>
<comment type="similarity">
    <text evidence="5">Belongs to the class I-like SAM-binding methyltransferase superfamily. RNA methyltransferase RlmE family.</text>
</comment>
<keyword evidence="5" id="KW-0963">Cytoplasm</keyword>
<dbReference type="GO" id="GO:0005737">
    <property type="term" value="C:cytoplasm"/>
    <property type="evidence" value="ECO:0007669"/>
    <property type="project" value="UniProtKB-SubCell"/>
</dbReference>
<dbReference type="AlphaFoldDB" id="A0A1G8TFP3"/>
<dbReference type="InterPro" id="IPR002792">
    <property type="entry name" value="TRAM_dom"/>
</dbReference>
<feature type="domain" description="TRAM" evidence="6">
    <location>
        <begin position="203"/>
        <end position="261"/>
    </location>
</feature>
<dbReference type="GO" id="GO:0008650">
    <property type="term" value="F:rRNA (uridine-2'-O-)-methyltransferase activity"/>
    <property type="evidence" value="ECO:0007669"/>
    <property type="project" value="UniProtKB-UniRule"/>
</dbReference>
<dbReference type="EMBL" id="FNFC01000003">
    <property type="protein sequence ID" value="SDJ40328.1"/>
    <property type="molecule type" value="Genomic_DNA"/>
</dbReference>
<dbReference type="InterPro" id="IPR015507">
    <property type="entry name" value="rRNA-MeTfrase_E"/>
</dbReference>
<keyword evidence="4 5" id="KW-0949">S-adenosyl-L-methionine</keyword>
<comment type="catalytic activity">
    <reaction evidence="5">
        <text>uridine(2552) in 23S rRNA + S-adenosyl-L-methionine = 2'-O-methyluridine(2552) in 23S rRNA + S-adenosyl-L-homocysteine + H(+)</text>
        <dbReference type="Rhea" id="RHEA:42720"/>
        <dbReference type="Rhea" id="RHEA-COMP:10202"/>
        <dbReference type="Rhea" id="RHEA-COMP:10203"/>
        <dbReference type="ChEBI" id="CHEBI:15378"/>
        <dbReference type="ChEBI" id="CHEBI:57856"/>
        <dbReference type="ChEBI" id="CHEBI:59789"/>
        <dbReference type="ChEBI" id="CHEBI:65315"/>
        <dbReference type="ChEBI" id="CHEBI:74478"/>
        <dbReference type="EC" id="2.1.1.166"/>
    </reaction>
</comment>
<evidence type="ECO:0000313" key="7">
    <source>
        <dbReference type="EMBL" id="SDJ40328.1"/>
    </source>
</evidence>
<dbReference type="InterPro" id="IPR029063">
    <property type="entry name" value="SAM-dependent_MTases_sf"/>
</dbReference>
<feature type="binding site" evidence="5">
    <location>
        <position position="50"/>
    </location>
    <ligand>
        <name>S-adenosyl-L-methionine</name>
        <dbReference type="ChEBI" id="CHEBI:59789"/>
    </ligand>
</feature>
<dbReference type="PANTHER" id="PTHR10920:SF13">
    <property type="entry name" value="PRE-RRNA 2'-O-RIBOSE RNA METHYLTRANSFERASE FTSJ3"/>
    <property type="match status" value="1"/>
</dbReference>
<name>A0A1G8TFP3_9EURY</name>
<dbReference type="Gene3D" id="2.40.50.140">
    <property type="entry name" value="Nucleic acid-binding proteins"/>
    <property type="match status" value="1"/>
</dbReference>
<keyword evidence="2 5" id="KW-0489">Methyltransferase</keyword>
<keyword evidence="3 5" id="KW-0808">Transferase</keyword>
<dbReference type="PANTHER" id="PTHR10920">
    <property type="entry name" value="RIBOSOMAL RNA METHYLTRANSFERASE"/>
    <property type="match status" value="1"/>
</dbReference>
<dbReference type="SUPFAM" id="SSF53335">
    <property type="entry name" value="S-adenosyl-L-methionine-dependent methyltransferases"/>
    <property type="match status" value="1"/>
</dbReference>
<evidence type="ECO:0000256" key="3">
    <source>
        <dbReference type="ARBA" id="ARBA00022679"/>
    </source>
</evidence>
<dbReference type="InterPro" id="IPR012340">
    <property type="entry name" value="NA-bd_OB-fold"/>
</dbReference>
<gene>
    <name evidence="5" type="primary">rlmE</name>
    <name evidence="7" type="ORF">SAMN05216226_10342</name>
</gene>
<accession>A0A1G8TFP3</accession>
<dbReference type="PROSITE" id="PS50926">
    <property type="entry name" value="TRAM"/>
    <property type="match status" value="1"/>
</dbReference>
<feature type="binding site" evidence="5">
    <location>
        <position position="48"/>
    </location>
    <ligand>
        <name>S-adenosyl-L-methionine</name>
        <dbReference type="ChEBI" id="CHEBI:59789"/>
    </ligand>
</feature>
<keyword evidence="1 5" id="KW-0698">rRNA processing</keyword>
<reference evidence="7 8" key="1">
    <citation type="submission" date="2016-10" db="EMBL/GenBank/DDBJ databases">
        <authorList>
            <person name="de Groot N.N."/>
        </authorList>
    </citation>
    <scope>NUCLEOTIDE SEQUENCE [LARGE SCALE GENOMIC DNA]</scope>
    <source>
        <strain evidence="7 8">IBRC-M10015</strain>
    </source>
</reference>
<feature type="binding site" evidence="5">
    <location>
        <position position="68"/>
    </location>
    <ligand>
        <name>S-adenosyl-L-methionine</name>
        <dbReference type="ChEBI" id="CHEBI:59789"/>
    </ligand>
</feature>
<dbReference type="Gene3D" id="3.40.50.150">
    <property type="entry name" value="Vaccinia Virus protein VP39"/>
    <property type="match status" value="1"/>
</dbReference>
<dbReference type="STRING" id="890420.SAMN05216226_10342"/>
<dbReference type="RefSeq" id="WP_092699987.1">
    <property type="nucleotide sequence ID" value="NZ_FNFC01000003.1"/>
</dbReference>
<comment type="subcellular location">
    <subcellularLocation>
        <location evidence="5">Cytoplasm</location>
    </subcellularLocation>
</comment>
<dbReference type="HAMAP" id="MF_01547">
    <property type="entry name" value="RNA_methyltr_E"/>
    <property type="match status" value="1"/>
</dbReference>
<dbReference type="InterPro" id="IPR002877">
    <property type="entry name" value="RNA_MeTrfase_FtsJ_dom"/>
</dbReference>
<feature type="binding site" evidence="5">
    <location>
        <position position="88"/>
    </location>
    <ligand>
        <name>S-adenosyl-L-methionine</name>
        <dbReference type="ChEBI" id="CHEBI:59789"/>
    </ligand>
</feature>
<evidence type="ECO:0000259" key="6">
    <source>
        <dbReference type="PROSITE" id="PS50926"/>
    </source>
</evidence>
<dbReference type="InterPro" id="IPR050082">
    <property type="entry name" value="RNA_methyltr_RlmE"/>
</dbReference>
<dbReference type="Pfam" id="PF01938">
    <property type="entry name" value="TRAM"/>
    <property type="match status" value="1"/>
</dbReference>
<dbReference type="OrthoDB" id="26307at2157"/>
<evidence type="ECO:0000256" key="2">
    <source>
        <dbReference type="ARBA" id="ARBA00022603"/>
    </source>
</evidence>